<reference evidence="3" key="2">
    <citation type="submission" date="2023-06" db="EMBL/GenBank/DDBJ databases">
        <authorList>
            <person name="Swenson N.G."/>
            <person name="Wegrzyn J.L."/>
            <person name="Mcevoy S.L."/>
        </authorList>
    </citation>
    <scope>NUCLEOTIDE SEQUENCE</scope>
    <source>
        <strain evidence="3">NS2018</strain>
        <tissue evidence="3">Leaf</tissue>
    </source>
</reference>
<feature type="domain" description="Translocase of chloroplast 159/132 membrane anchor" evidence="2">
    <location>
        <begin position="76"/>
        <end position="231"/>
    </location>
</feature>
<feature type="compositionally biased region" description="Low complexity" evidence="1">
    <location>
        <begin position="1"/>
        <end position="10"/>
    </location>
</feature>
<gene>
    <name evidence="3" type="ORF">LWI29_037689</name>
</gene>
<dbReference type="Pfam" id="PF11886">
    <property type="entry name" value="TOC159_MAD"/>
    <property type="match status" value="1"/>
</dbReference>
<protein>
    <recommendedName>
        <fullName evidence="2">Translocase of chloroplast 159/132 membrane anchor domain-containing protein</fullName>
    </recommendedName>
</protein>
<organism evidence="3 4">
    <name type="scientific">Acer saccharum</name>
    <name type="common">Sugar maple</name>
    <dbReference type="NCBI Taxonomy" id="4024"/>
    <lineage>
        <taxon>Eukaryota</taxon>
        <taxon>Viridiplantae</taxon>
        <taxon>Streptophyta</taxon>
        <taxon>Embryophyta</taxon>
        <taxon>Tracheophyta</taxon>
        <taxon>Spermatophyta</taxon>
        <taxon>Magnoliopsida</taxon>
        <taxon>eudicotyledons</taxon>
        <taxon>Gunneridae</taxon>
        <taxon>Pentapetalae</taxon>
        <taxon>rosids</taxon>
        <taxon>malvids</taxon>
        <taxon>Sapindales</taxon>
        <taxon>Sapindaceae</taxon>
        <taxon>Hippocastanoideae</taxon>
        <taxon>Acereae</taxon>
        <taxon>Acer</taxon>
    </lineage>
</organism>
<dbReference type="AlphaFoldDB" id="A0AA39VLG6"/>
<reference evidence="3" key="1">
    <citation type="journal article" date="2022" name="Plant J.">
        <title>Strategies of tolerance reflected in two North American maple genomes.</title>
        <authorList>
            <person name="McEvoy S.L."/>
            <person name="Sezen U.U."/>
            <person name="Trouern-Trend A."/>
            <person name="McMahon S.M."/>
            <person name="Schaberg P.G."/>
            <person name="Yang J."/>
            <person name="Wegrzyn J.L."/>
            <person name="Swenson N.G."/>
        </authorList>
    </citation>
    <scope>NUCLEOTIDE SEQUENCE</scope>
    <source>
        <strain evidence="3">NS2018</strain>
    </source>
</reference>
<accession>A0AA39VLG6</accession>
<comment type="caution">
    <text evidence="3">The sequence shown here is derived from an EMBL/GenBank/DDBJ whole genome shotgun (WGS) entry which is preliminary data.</text>
</comment>
<evidence type="ECO:0000259" key="2">
    <source>
        <dbReference type="Pfam" id="PF11886"/>
    </source>
</evidence>
<proteinExistence type="predicted"/>
<evidence type="ECO:0000313" key="4">
    <source>
        <dbReference type="Proteomes" id="UP001168877"/>
    </source>
</evidence>
<dbReference type="Proteomes" id="UP001168877">
    <property type="component" value="Unassembled WGS sequence"/>
</dbReference>
<evidence type="ECO:0000313" key="3">
    <source>
        <dbReference type="EMBL" id="KAK0583511.1"/>
    </source>
</evidence>
<feature type="region of interest" description="Disordered" evidence="1">
    <location>
        <begin position="1"/>
        <end position="28"/>
    </location>
</feature>
<name>A0AA39VLG6_ACESA</name>
<dbReference type="EMBL" id="JAUESC010000384">
    <property type="protein sequence ID" value="KAK0583511.1"/>
    <property type="molecule type" value="Genomic_DNA"/>
</dbReference>
<sequence length="241" mass="26279">MMKKMAAAAKNLPSDYTENVEEEESNAAGTVPVAMPDLALPASFDSDNPTHRYRYLDSNNQWLVRPVLETHGWDHNLAYTLHSETRLMNFRRNKATAGLSVTHLGDTLSAGLKLEDKLIVSKRLRVVMTGGAMTGHSDVAYGGSSEAQLRDKDYPLGRSLSTLGLSVMDWHGDLAIGCNIQSQVPIGRSTNLIACANLNNKGAGQVSFCLNSSEQLQIALVGLLPLLRKLFVLPQPMQFGQ</sequence>
<keyword evidence="4" id="KW-1185">Reference proteome</keyword>
<evidence type="ECO:0000256" key="1">
    <source>
        <dbReference type="SAM" id="MobiDB-lite"/>
    </source>
</evidence>
<dbReference type="InterPro" id="IPR024283">
    <property type="entry name" value="TOC159_MAD"/>
</dbReference>